<dbReference type="GO" id="GO:0016757">
    <property type="term" value="F:glycosyltransferase activity"/>
    <property type="evidence" value="ECO:0007669"/>
    <property type="project" value="UniProtKB-KW"/>
</dbReference>
<evidence type="ECO:0000313" key="4">
    <source>
        <dbReference type="Proteomes" id="UP001306592"/>
    </source>
</evidence>
<feature type="domain" description="Glycosyl transferase family 1" evidence="2">
    <location>
        <begin position="217"/>
        <end position="335"/>
    </location>
</feature>
<dbReference type="EC" id="2.4.-.-" evidence="3"/>
<dbReference type="SUPFAM" id="SSF53756">
    <property type="entry name" value="UDP-Glycosyltransferase/glycogen phosphorylase"/>
    <property type="match status" value="1"/>
</dbReference>
<gene>
    <name evidence="3" type="ORF">V8N49_16485</name>
</gene>
<keyword evidence="4" id="KW-1185">Reference proteome</keyword>
<accession>A0ABU8DIB3</accession>
<keyword evidence="1 3" id="KW-0808">Transferase</keyword>
<organism evidence="3 4">
    <name type="scientific">Erwinia aphidicola</name>
    <dbReference type="NCBI Taxonomy" id="68334"/>
    <lineage>
        <taxon>Bacteria</taxon>
        <taxon>Pseudomonadati</taxon>
        <taxon>Pseudomonadota</taxon>
        <taxon>Gammaproteobacteria</taxon>
        <taxon>Enterobacterales</taxon>
        <taxon>Erwiniaceae</taxon>
        <taxon>Erwinia</taxon>
    </lineage>
</organism>
<dbReference type="RefSeq" id="WP_336203418.1">
    <property type="nucleotide sequence ID" value="NZ_JBANEI010000012.1"/>
</dbReference>
<dbReference type="InterPro" id="IPR001296">
    <property type="entry name" value="Glyco_trans_1"/>
</dbReference>
<sequence length="373" mass="43159">MNKKNVVVSAVNLNQGGTLTVAKELLSTLDDREDINVTALVHKIDIFPSYKNIKLIEFPSIKKSWLKRLYFEFYTSSLLSKALNADIWFCAHDITANVTAKKTYVYCHNPSPFYSQLSLSDLRNDYKFWLFVHLYRFLYRINIKKNTAVFVQQQWIAKSFKKFFNINNVIVARPEKDTADNDSDYIEFNSQRNNAVELDSSPVKLRVFYPSVPRVFKNFEVLLAAAALLEDTVYDITFVVTFDGQENSYSRSLFKKYQNLSNVEFTGYLTKLQMDDEYQRCDIVCFPSKLETWGLPITEAKMRDIPLVLADLEYAHETVGKYDNVCFFPPDDHFALFNIIVGLANKENILTSVDYTSSALNGWESLVDYILKD</sequence>
<proteinExistence type="predicted"/>
<dbReference type="Pfam" id="PF00534">
    <property type="entry name" value="Glycos_transf_1"/>
    <property type="match status" value="1"/>
</dbReference>
<reference evidence="3 4" key="1">
    <citation type="submission" date="2024-02" db="EMBL/GenBank/DDBJ databases">
        <title>First report Erwinia aphidicola in onion in Chile.</title>
        <authorList>
            <person name="Valenzuela M."/>
            <person name="Pena M."/>
            <person name="Dutta B."/>
        </authorList>
    </citation>
    <scope>NUCLEOTIDE SEQUENCE [LARGE SCALE GENOMIC DNA]</scope>
    <source>
        <strain evidence="3 4">QCJ3A</strain>
    </source>
</reference>
<comment type="caution">
    <text evidence="3">The sequence shown here is derived from an EMBL/GenBank/DDBJ whole genome shotgun (WGS) entry which is preliminary data.</text>
</comment>
<evidence type="ECO:0000313" key="3">
    <source>
        <dbReference type="EMBL" id="MEI2683248.1"/>
    </source>
</evidence>
<dbReference type="EMBL" id="JBANEI010000012">
    <property type="protein sequence ID" value="MEI2683248.1"/>
    <property type="molecule type" value="Genomic_DNA"/>
</dbReference>
<dbReference type="Proteomes" id="UP001306592">
    <property type="component" value="Unassembled WGS sequence"/>
</dbReference>
<evidence type="ECO:0000256" key="1">
    <source>
        <dbReference type="ARBA" id="ARBA00022679"/>
    </source>
</evidence>
<evidence type="ECO:0000259" key="2">
    <source>
        <dbReference type="Pfam" id="PF00534"/>
    </source>
</evidence>
<dbReference type="PANTHER" id="PTHR46401">
    <property type="entry name" value="GLYCOSYLTRANSFERASE WBBK-RELATED"/>
    <property type="match status" value="1"/>
</dbReference>
<name>A0ABU8DIB3_ERWAP</name>
<dbReference type="Gene3D" id="3.40.50.2000">
    <property type="entry name" value="Glycogen Phosphorylase B"/>
    <property type="match status" value="2"/>
</dbReference>
<protein>
    <submittedName>
        <fullName evidence="3">Glycosyltransferase</fullName>
        <ecNumber evidence="3">2.4.-.-</ecNumber>
    </submittedName>
</protein>
<keyword evidence="3" id="KW-0328">Glycosyltransferase</keyword>
<dbReference type="PANTHER" id="PTHR46401:SF2">
    <property type="entry name" value="GLYCOSYLTRANSFERASE WBBK-RELATED"/>
    <property type="match status" value="1"/>
</dbReference>